<accession>A0ABN9QVZ0</accession>
<protein>
    <submittedName>
        <fullName evidence="1">Uncharacterized protein</fullName>
    </submittedName>
</protein>
<keyword evidence="2" id="KW-1185">Reference proteome</keyword>
<dbReference type="Proteomes" id="UP001189429">
    <property type="component" value="Unassembled WGS sequence"/>
</dbReference>
<evidence type="ECO:0000313" key="2">
    <source>
        <dbReference type="Proteomes" id="UP001189429"/>
    </source>
</evidence>
<proteinExistence type="predicted"/>
<comment type="caution">
    <text evidence="1">The sequence shown here is derived from an EMBL/GenBank/DDBJ whole genome shotgun (WGS) entry which is preliminary data.</text>
</comment>
<name>A0ABN9QVZ0_9DINO</name>
<reference evidence="1" key="1">
    <citation type="submission" date="2023-10" db="EMBL/GenBank/DDBJ databases">
        <authorList>
            <person name="Chen Y."/>
            <person name="Shah S."/>
            <person name="Dougan E. K."/>
            <person name="Thang M."/>
            <person name="Chan C."/>
        </authorList>
    </citation>
    <scope>NUCLEOTIDE SEQUENCE [LARGE SCALE GENOMIC DNA]</scope>
</reference>
<dbReference type="EMBL" id="CAUYUJ010004358">
    <property type="protein sequence ID" value="CAK0809260.1"/>
    <property type="molecule type" value="Genomic_DNA"/>
</dbReference>
<gene>
    <name evidence="1" type="ORF">PCOR1329_LOCUS14562</name>
</gene>
<sequence length="130" mass="14533">MCRPRKPPPEKRTTRVPAMQAKSLKTSQGPGPFHLHVISAPGHLDVIEFGRFLDMFFRDKSDVVSRGCSCQRMLPATHVVAVAVFILGRSSRWLCTTSATSSHVADRANAYCHPYKWKSRLPTQEIKKGA</sequence>
<evidence type="ECO:0000313" key="1">
    <source>
        <dbReference type="EMBL" id="CAK0809260.1"/>
    </source>
</evidence>
<organism evidence="1 2">
    <name type="scientific">Prorocentrum cordatum</name>
    <dbReference type="NCBI Taxonomy" id="2364126"/>
    <lineage>
        <taxon>Eukaryota</taxon>
        <taxon>Sar</taxon>
        <taxon>Alveolata</taxon>
        <taxon>Dinophyceae</taxon>
        <taxon>Prorocentrales</taxon>
        <taxon>Prorocentraceae</taxon>
        <taxon>Prorocentrum</taxon>
    </lineage>
</organism>